<dbReference type="InterPro" id="IPR022622">
    <property type="entry name" value="DUF3492"/>
</dbReference>
<dbReference type="RefSeq" id="WP_213653776.1">
    <property type="nucleotide sequence ID" value="NZ_BOSL01000001.1"/>
</dbReference>
<organism evidence="3 4">
    <name type="scientific">Paenibacillus vini</name>
    <dbReference type="NCBI Taxonomy" id="1476024"/>
    <lineage>
        <taxon>Bacteria</taxon>
        <taxon>Bacillati</taxon>
        <taxon>Bacillota</taxon>
        <taxon>Bacilli</taxon>
        <taxon>Bacillales</taxon>
        <taxon>Paenibacillaceae</taxon>
        <taxon>Paenibacillus</taxon>
    </lineage>
</organism>
<dbReference type="Pfam" id="PF11997">
    <property type="entry name" value="DUF3492"/>
    <property type="match status" value="1"/>
</dbReference>
<keyword evidence="4" id="KW-1185">Reference proteome</keyword>
<dbReference type="InterPro" id="IPR047691">
    <property type="entry name" value="PelF-like"/>
</dbReference>
<protein>
    <submittedName>
        <fullName evidence="3">Glycosyl transferase</fullName>
    </submittedName>
</protein>
<evidence type="ECO:0000313" key="3">
    <source>
        <dbReference type="EMBL" id="GIP51422.1"/>
    </source>
</evidence>
<keyword evidence="3" id="KW-0808">Transferase</keyword>
<proteinExistence type="predicted"/>
<feature type="domain" description="Glycosyl transferase family 1" evidence="1">
    <location>
        <begin position="279"/>
        <end position="445"/>
    </location>
</feature>
<dbReference type="NCBIfam" id="NF038011">
    <property type="entry name" value="PelF"/>
    <property type="match status" value="1"/>
</dbReference>
<sequence>MRICIIAEGSYPYITGGVSSWIHSLTSQLAEHEFIIYSIGAQSKNRGKFKYQLPANIIEVKEVFLDAYLDETGEWGSRFRISKQEEEILSSLISGRATVDWGGFFDLIRSRQFHHTADFLSSKNYFDMVEEICRTEYELVPFTEMFWTIRSMILPLFLTIRNEVPEADIYHSVSTGYAGVIGTLAKHLYGKPLILTEHGIYSREREEEIIKADWVKGYFKDLWIKYFYTLSSSIYEAADQVVTLFNRNKEIEMELGCDGSKIAIIPNGVHIDSGYTNNQNSDEQTIRIGAVVRVVPIKDIKTMIQSFALIKREVPNATLTIMGPTEEDDTYFQECLQMVESLQVKDIEFTGEVKVKDYLGHMDILLLSSISEGQPLAVLEGMASGKPFVSTNVGSCKELLYGVDDGIGPAGFVVPVMHYEFMAQRVIELCRSRELREEMGRNALQRVTLHYQHHDFIENYRNLYASLKEVRYGRHRV</sequence>
<dbReference type="InterPro" id="IPR001296">
    <property type="entry name" value="Glyco_trans_1"/>
</dbReference>
<evidence type="ECO:0000259" key="1">
    <source>
        <dbReference type="Pfam" id="PF00534"/>
    </source>
</evidence>
<comment type="caution">
    <text evidence="3">The sequence shown here is derived from an EMBL/GenBank/DDBJ whole genome shotgun (WGS) entry which is preliminary data.</text>
</comment>
<dbReference type="SUPFAM" id="SSF53756">
    <property type="entry name" value="UDP-Glycosyltransferase/glycogen phosphorylase"/>
    <property type="match status" value="1"/>
</dbReference>
<dbReference type="Pfam" id="PF00534">
    <property type="entry name" value="Glycos_transf_1"/>
    <property type="match status" value="1"/>
</dbReference>
<dbReference type="Gene3D" id="3.40.50.2000">
    <property type="entry name" value="Glycogen Phosphorylase B"/>
    <property type="match status" value="2"/>
</dbReference>
<dbReference type="PANTHER" id="PTHR12526">
    <property type="entry name" value="GLYCOSYLTRANSFERASE"/>
    <property type="match status" value="1"/>
</dbReference>
<dbReference type="Proteomes" id="UP000679992">
    <property type="component" value="Unassembled WGS sequence"/>
</dbReference>
<feature type="domain" description="DUF3492" evidence="2">
    <location>
        <begin position="1"/>
        <end position="258"/>
    </location>
</feature>
<reference evidence="3 4" key="1">
    <citation type="submission" date="2021-03" db="EMBL/GenBank/DDBJ databases">
        <title>Antimicrobial resistance genes in bacteria isolated from Japanese honey, and their potential for conferring macrolide and lincosamide resistance in the American foulbrood pathogen Paenibacillus larvae.</title>
        <authorList>
            <person name="Okamoto M."/>
            <person name="Kumagai M."/>
            <person name="Kanamori H."/>
            <person name="Takamatsu D."/>
        </authorList>
    </citation>
    <scope>NUCLEOTIDE SEQUENCE [LARGE SCALE GENOMIC DNA]</scope>
    <source>
        <strain evidence="3 4">J42TS3</strain>
    </source>
</reference>
<evidence type="ECO:0000313" key="4">
    <source>
        <dbReference type="Proteomes" id="UP000679992"/>
    </source>
</evidence>
<dbReference type="PANTHER" id="PTHR12526:SF608">
    <property type="entry name" value="PELF"/>
    <property type="match status" value="1"/>
</dbReference>
<evidence type="ECO:0000259" key="2">
    <source>
        <dbReference type="Pfam" id="PF11997"/>
    </source>
</evidence>
<name>A0ABQ4M677_9BACL</name>
<gene>
    <name evidence="3" type="ORF">J42TS3_04570</name>
</gene>
<accession>A0ABQ4M677</accession>
<dbReference type="EMBL" id="BOSL01000001">
    <property type="protein sequence ID" value="GIP51422.1"/>
    <property type="molecule type" value="Genomic_DNA"/>
</dbReference>
<dbReference type="GO" id="GO:0016740">
    <property type="term" value="F:transferase activity"/>
    <property type="evidence" value="ECO:0007669"/>
    <property type="project" value="UniProtKB-KW"/>
</dbReference>